<keyword evidence="1" id="KW-1133">Transmembrane helix</keyword>
<dbReference type="EMBL" id="PXXO01000013">
    <property type="protein sequence ID" value="PSJ04324.1"/>
    <property type="molecule type" value="Genomic_DNA"/>
</dbReference>
<keyword evidence="1" id="KW-0472">Membrane</keyword>
<evidence type="ECO:0000313" key="2">
    <source>
        <dbReference type="EMBL" id="PSJ04324.1"/>
    </source>
</evidence>
<sequence>MRLYLDIVGGYIIFRMITQLIGLNILLFDFTTSRFLLITQLIFFLPYTLLLWGWIYWRLDSFARLRGRPQFRLDCDREIPRPVDYFGASFSSVFSASISAIKGNSARARMLIIIHGIVIYDVMVLTLSRALALVQSRP</sequence>
<comment type="caution">
    <text evidence="2">The sequence shown here is derived from an EMBL/GenBank/DDBJ whole genome shotgun (WGS) entry which is preliminary data.</text>
</comment>
<reference evidence="2 3" key="1">
    <citation type="journal article" date="2018" name="Environ. Microbiol.">
        <title>Ecological and genomic features of two widespread freshwater picocyanobacteria.</title>
        <authorList>
            <person name="Cabello-Yeves P.J."/>
            <person name="Picazo A."/>
            <person name="Camacho A."/>
            <person name="Callieri C."/>
            <person name="Rosselli R."/>
            <person name="Roda-Garcia J.J."/>
            <person name="Coutinho F.H."/>
            <person name="Rodriguez-Valera F."/>
        </authorList>
    </citation>
    <scope>NUCLEOTIDE SEQUENCE [LARGE SCALE GENOMIC DNA]</scope>
    <source>
        <strain evidence="2 3">Tous</strain>
    </source>
</reference>
<dbReference type="AlphaFoldDB" id="A0A2P7MSU6"/>
<evidence type="ECO:0000313" key="3">
    <source>
        <dbReference type="Proteomes" id="UP000243002"/>
    </source>
</evidence>
<dbReference type="Proteomes" id="UP000243002">
    <property type="component" value="Unassembled WGS sequence"/>
</dbReference>
<evidence type="ECO:0000256" key="1">
    <source>
        <dbReference type="SAM" id="Phobius"/>
    </source>
</evidence>
<keyword evidence="3" id="KW-1185">Reference proteome</keyword>
<feature type="transmembrane region" description="Helical" evidence="1">
    <location>
        <begin position="111"/>
        <end position="132"/>
    </location>
</feature>
<organism evidence="2 3">
    <name type="scientific">Cyanobium usitatum str. Tous</name>
    <dbReference type="NCBI Taxonomy" id="2116684"/>
    <lineage>
        <taxon>Bacteria</taxon>
        <taxon>Bacillati</taxon>
        <taxon>Cyanobacteriota</taxon>
        <taxon>Cyanophyceae</taxon>
        <taxon>Synechococcales</taxon>
        <taxon>Prochlorococcaceae</taxon>
        <taxon>Cyanobium</taxon>
    </lineage>
</organism>
<feature type="transmembrane region" description="Helical" evidence="1">
    <location>
        <begin position="12"/>
        <end position="31"/>
    </location>
</feature>
<keyword evidence="1" id="KW-0812">Transmembrane</keyword>
<feature type="transmembrane region" description="Helical" evidence="1">
    <location>
        <begin position="37"/>
        <end position="57"/>
    </location>
</feature>
<accession>A0A2P7MSU6</accession>
<protein>
    <submittedName>
        <fullName evidence="2">Uncharacterized protein</fullName>
    </submittedName>
</protein>
<name>A0A2P7MSU6_9CYAN</name>
<gene>
    <name evidence="2" type="ORF">C7K55_10920</name>
</gene>
<proteinExistence type="predicted"/>